<dbReference type="InterPro" id="IPR008250">
    <property type="entry name" value="ATPase_P-typ_transduc_dom_A_sf"/>
</dbReference>
<dbReference type="Gene3D" id="2.70.150.10">
    <property type="entry name" value="Calcium-transporting ATPase, cytoplasmic transduction domain A"/>
    <property type="match status" value="1"/>
</dbReference>
<feature type="domain" description="P-type ATPase A" evidence="3">
    <location>
        <begin position="89"/>
        <end position="134"/>
    </location>
</feature>
<feature type="transmembrane region" description="Helical" evidence="2">
    <location>
        <begin position="655"/>
        <end position="676"/>
    </location>
</feature>
<dbReference type="RefSeq" id="WP_185005916.1">
    <property type="nucleotide sequence ID" value="NZ_JACHMH010000001.1"/>
</dbReference>
<dbReference type="Proteomes" id="UP000533598">
    <property type="component" value="Unassembled WGS sequence"/>
</dbReference>
<feature type="transmembrane region" description="Helical" evidence="2">
    <location>
        <begin position="631"/>
        <end position="649"/>
    </location>
</feature>
<dbReference type="Pfam" id="PF00122">
    <property type="entry name" value="E1-E2_ATPase"/>
    <property type="match status" value="1"/>
</dbReference>
<reference evidence="5 6" key="1">
    <citation type="submission" date="2020-08" db="EMBL/GenBank/DDBJ databases">
        <title>Sequencing the genomes of 1000 actinobacteria strains.</title>
        <authorList>
            <person name="Klenk H.-P."/>
        </authorList>
    </citation>
    <scope>NUCLEOTIDE SEQUENCE [LARGE SCALE GENOMIC DNA]</scope>
    <source>
        <strain evidence="5 6">DSM 44230</strain>
    </source>
</reference>
<dbReference type="InterPro" id="IPR023214">
    <property type="entry name" value="HAD_sf"/>
</dbReference>
<dbReference type="AlphaFoldDB" id="A0A7W7CIA2"/>
<gene>
    <name evidence="5" type="ORF">HNR67_006371</name>
</gene>
<organism evidence="5 6">
    <name type="scientific">Crossiella cryophila</name>
    <dbReference type="NCBI Taxonomy" id="43355"/>
    <lineage>
        <taxon>Bacteria</taxon>
        <taxon>Bacillati</taxon>
        <taxon>Actinomycetota</taxon>
        <taxon>Actinomycetes</taxon>
        <taxon>Pseudonocardiales</taxon>
        <taxon>Pseudonocardiaceae</taxon>
        <taxon>Crossiella</taxon>
    </lineage>
</organism>
<keyword evidence="2" id="KW-0472">Membrane</keyword>
<sequence length="709" mass="73096">MADPARPAGLSSAEVALLRARRGPRELSPVARFLGVLCGPPALMLVLSGLFDLLGWRQTGSGLITLAAAVLLAGWSAGVGAHALTAPVRTATVLRDGRAQPVAVDELVCGDLLVLTRGDILSADLSIVDNQGLVLDGGPVAGAVVLAGSGLGRVRSLPVGSTTADRSPAALRLLAVLAAVTAVLLAAVLGLRAPGEWPHWLVLGLVLLAAVCAVRPATVTALARTMAARRLAAAGVVVRDPLAVDALARLSVLCLDGDGRSGSPKLSAVIPAPGHELPGLWLAVLRVVGPAEEGPVEHAVLRTAAGAVEQTLPPVGLLLHRRQADYGRVAAHRLGRATVVTVLGDPESLLPHCAPDERFALAVAELTGGAHRVLVLAQTIAQSTMDIEGDRPPPGLEVVGLLGLSDATRPAWPVAELRRAGVRVAPVGDPAAALEIVAAHRSAGEVVAVASDRLTFARALLAADLGIATDSPAANLRVPGPSALLAAIRHSRRAARNRHAALTYLAAAGLALLLTVLGATLLLPVPPLYPAQLAWLALVAGVLPATTLAVDHAPGDPLYQLPQRFRLLAALPDAVLLAALSLLCATSGDPAEARTRLLLSLLAGQLALALVRRGERWPLESGWASTRRTPLLLAGTLAFSVALTAVPVLRTAVGLTWIGLDGLALVLLAGLLALILRRPRASAWTGSPAWPPGWTLPRRPSRAARRRRR</sequence>
<feature type="transmembrane region" description="Helical" evidence="2">
    <location>
        <begin position="30"/>
        <end position="51"/>
    </location>
</feature>
<feature type="transmembrane region" description="Helical" evidence="2">
    <location>
        <begin position="501"/>
        <end position="521"/>
    </location>
</feature>
<dbReference type="Gene3D" id="3.40.1110.10">
    <property type="entry name" value="Calcium-transporting ATPase, cytoplasmic domain N"/>
    <property type="match status" value="1"/>
</dbReference>
<evidence type="ECO:0000256" key="1">
    <source>
        <dbReference type="ARBA" id="ARBA00004141"/>
    </source>
</evidence>
<dbReference type="InterPro" id="IPR006068">
    <property type="entry name" value="ATPase_P-typ_cation-transptr_C"/>
</dbReference>
<keyword evidence="2" id="KW-1133">Transmembrane helix</keyword>
<dbReference type="InterPro" id="IPR059000">
    <property type="entry name" value="ATPase_P-type_domA"/>
</dbReference>
<protein>
    <submittedName>
        <fullName evidence="5">Ca2+-transporting ATPase</fullName>
    </submittedName>
</protein>
<feature type="transmembrane region" description="Helical" evidence="2">
    <location>
        <begin position="170"/>
        <end position="191"/>
    </location>
</feature>
<dbReference type="InterPro" id="IPR023299">
    <property type="entry name" value="ATPase_P-typ_cyto_dom_N"/>
</dbReference>
<dbReference type="Gene3D" id="3.40.50.1000">
    <property type="entry name" value="HAD superfamily/HAD-like"/>
    <property type="match status" value="1"/>
</dbReference>
<feature type="transmembrane region" description="Helical" evidence="2">
    <location>
        <begin position="63"/>
        <end position="85"/>
    </location>
</feature>
<comment type="subcellular location">
    <subcellularLocation>
        <location evidence="1">Membrane</location>
        <topology evidence="1">Multi-pass membrane protein</topology>
    </subcellularLocation>
</comment>
<keyword evidence="2" id="KW-0812">Transmembrane</keyword>
<keyword evidence="6" id="KW-1185">Reference proteome</keyword>
<dbReference type="EMBL" id="JACHMH010000001">
    <property type="protein sequence ID" value="MBB4680253.1"/>
    <property type="molecule type" value="Genomic_DNA"/>
</dbReference>
<feature type="transmembrane region" description="Helical" evidence="2">
    <location>
        <begin position="197"/>
        <end position="223"/>
    </location>
</feature>
<dbReference type="SUPFAM" id="SSF81653">
    <property type="entry name" value="Calcium ATPase, transduction domain A"/>
    <property type="match status" value="1"/>
</dbReference>
<accession>A0A7W7CIA2</accession>
<dbReference type="Gene3D" id="1.20.1110.10">
    <property type="entry name" value="Calcium-transporting ATPase, transmembrane domain"/>
    <property type="match status" value="2"/>
</dbReference>
<feature type="transmembrane region" description="Helical" evidence="2">
    <location>
        <begin position="533"/>
        <end position="553"/>
    </location>
</feature>
<dbReference type="SUPFAM" id="SSF81665">
    <property type="entry name" value="Calcium ATPase, transmembrane domain M"/>
    <property type="match status" value="1"/>
</dbReference>
<dbReference type="Pfam" id="PF00689">
    <property type="entry name" value="Cation_ATPase_C"/>
    <property type="match status" value="1"/>
</dbReference>
<name>A0A7W7CIA2_9PSEU</name>
<evidence type="ECO:0000313" key="5">
    <source>
        <dbReference type="EMBL" id="MBB4680253.1"/>
    </source>
</evidence>
<comment type="caution">
    <text evidence="5">The sequence shown here is derived from an EMBL/GenBank/DDBJ whole genome shotgun (WGS) entry which is preliminary data.</text>
</comment>
<feature type="domain" description="Cation-transporting P-type ATPase C-terminal" evidence="4">
    <location>
        <begin position="527"/>
        <end position="676"/>
    </location>
</feature>
<evidence type="ECO:0000259" key="3">
    <source>
        <dbReference type="Pfam" id="PF00122"/>
    </source>
</evidence>
<dbReference type="PANTHER" id="PTHR42861">
    <property type="entry name" value="CALCIUM-TRANSPORTING ATPASE"/>
    <property type="match status" value="1"/>
</dbReference>
<dbReference type="GO" id="GO:0000166">
    <property type="term" value="F:nucleotide binding"/>
    <property type="evidence" value="ECO:0007669"/>
    <property type="project" value="InterPro"/>
</dbReference>
<evidence type="ECO:0000259" key="4">
    <source>
        <dbReference type="Pfam" id="PF00689"/>
    </source>
</evidence>
<evidence type="ECO:0000256" key="2">
    <source>
        <dbReference type="SAM" id="Phobius"/>
    </source>
</evidence>
<dbReference type="InterPro" id="IPR023298">
    <property type="entry name" value="ATPase_P-typ_TM_dom_sf"/>
</dbReference>
<evidence type="ECO:0000313" key="6">
    <source>
        <dbReference type="Proteomes" id="UP000533598"/>
    </source>
</evidence>
<proteinExistence type="predicted"/>